<gene>
    <name evidence="2" type="ORF">BECKH772A_GA0070896_104702</name>
    <name evidence="4" type="ORF">BECKH772A_GA0070896_105152</name>
    <name evidence="3" type="ORF">BECKH772B_GA0070898_105032</name>
    <name evidence="5" type="ORF">BECKH772C_GA0070978_103374</name>
</gene>
<dbReference type="EMBL" id="CAADFG010000515">
    <property type="protein sequence ID" value="VFK05182.1"/>
    <property type="molecule type" value="Genomic_DNA"/>
</dbReference>
<sequence>MLTDSEKKAVVQHMLNLVGIAENLSTIADSLTEKIDSLVQALDIQCEFVPFDNNFLNPSMSESFCLPLDLCLRQDFKHLGQEESNSNSGAKLAERVVRMALRFATGHVGIGGIFLCWWSFPVSCFVYSVTLKRPYVAILARAKIKLCWLFPGAT</sequence>
<dbReference type="AlphaFoldDB" id="A0A450VJ67"/>
<evidence type="ECO:0000313" key="5">
    <source>
        <dbReference type="EMBL" id="VFK06258.1"/>
    </source>
</evidence>
<feature type="transmembrane region" description="Helical" evidence="1">
    <location>
        <begin position="100"/>
        <end position="120"/>
    </location>
</feature>
<proteinExistence type="predicted"/>
<dbReference type="EMBL" id="CAADFJ010000337">
    <property type="protein sequence ID" value="VFK06258.1"/>
    <property type="molecule type" value="Genomic_DNA"/>
</dbReference>
<protein>
    <submittedName>
        <fullName evidence="2">Uncharacterized protein</fullName>
    </submittedName>
</protein>
<evidence type="ECO:0000256" key="1">
    <source>
        <dbReference type="SAM" id="Phobius"/>
    </source>
</evidence>
<dbReference type="EMBL" id="CAADFG010000470">
    <property type="protein sequence ID" value="VFK04849.1"/>
    <property type="molecule type" value="Genomic_DNA"/>
</dbReference>
<keyword evidence="1" id="KW-0812">Transmembrane</keyword>
<evidence type="ECO:0000313" key="2">
    <source>
        <dbReference type="EMBL" id="VFK04849.1"/>
    </source>
</evidence>
<keyword evidence="1" id="KW-1133">Transmembrane helix</keyword>
<evidence type="ECO:0000313" key="4">
    <source>
        <dbReference type="EMBL" id="VFK05182.1"/>
    </source>
</evidence>
<dbReference type="EMBL" id="CAADFI010000503">
    <property type="protein sequence ID" value="VFK04914.1"/>
    <property type="molecule type" value="Genomic_DNA"/>
</dbReference>
<keyword evidence="1" id="KW-0472">Membrane</keyword>
<name>A0A450VJ67_9GAMM</name>
<organism evidence="2">
    <name type="scientific">Candidatus Kentrum eta</name>
    <dbReference type="NCBI Taxonomy" id="2126337"/>
    <lineage>
        <taxon>Bacteria</taxon>
        <taxon>Pseudomonadati</taxon>
        <taxon>Pseudomonadota</taxon>
        <taxon>Gammaproteobacteria</taxon>
        <taxon>Candidatus Kentrum</taxon>
    </lineage>
</organism>
<accession>A0A450VJ67</accession>
<reference evidence="2" key="1">
    <citation type="submission" date="2019-02" db="EMBL/GenBank/DDBJ databases">
        <authorList>
            <person name="Gruber-Vodicka R. H."/>
            <person name="Seah K. B. B."/>
        </authorList>
    </citation>
    <scope>NUCLEOTIDE SEQUENCE</scope>
    <source>
        <strain evidence="5">BECK_SA2B12</strain>
        <strain evidence="2">BECK_SA2B15</strain>
        <strain evidence="3">BECK_SA2B20</strain>
    </source>
</reference>
<evidence type="ECO:0000313" key="3">
    <source>
        <dbReference type="EMBL" id="VFK04914.1"/>
    </source>
</evidence>